<dbReference type="EMBL" id="PNBA02000390">
    <property type="protein sequence ID" value="KAG6383796.1"/>
    <property type="molecule type" value="Genomic_DNA"/>
</dbReference>
<feature type="region of interest" description="Disordered" evidence="1">
    <location>
        <begin position="1"/>
        <end position="21"/>
    </location>
</feature>
<evidence type="ECO:0000313" key="2">
    <source>
        <dbReference type="EMBL" id="KAG6383796.1"/>
    </source>
</evidence>
<gene>
    <name evidence="2" type="ORF">SASPL_156440</name>
</gene>
<dbReference type="SUPFAM" id="SSF55811">
    <property type="entry name" value="Nudix"/>
    <property type="match status" value="1"/>
</dbReference>
<dbReference type="InterPro" id="IPR015797">
    <property type="entry name" value="NUDIX_hydrolase-like_dom_sf"/>
</dbReference>
<keyword evidence="3" id="KW-1185">Reference proteome</keyword>
<name>A0A8X8VWQ4_SALSN</name>
<protein>
    <recommendedName>
        <fullName evidence="4">Nudix hydrolase domain-containing protein</fullName>
    </recommendedName>
</protein>
<dbReference type="Gene3D" id="3.90.79.10">
    <property type="entry name" value="Nucleoside Triphosphate Pyrophosphohydrolase"/>
    <property type="match status" value="1"/>
</dbReference>
<dbReference type="Proteomes" id="UP000298416">
    <property type="component" value="Unassembled WGS sequence"/>
</dbReference>
<reference evidence="2" key="2">
    <citation type="submission" date="2020-08" db="EMBL/GenBank/DDBJ databases">
        <title>Plant Genome Project.</title>
        <authorList>
            <person name="Zhang R.-G."/>
        </authorList>
    </citation>
    <scope>NUCLEOTIDE SEQUENCE</scope>
    <source>
        <strain evidence="2">Huo1</strain>
        <tissue evidence="2">Leaf</tissue>
    </source>
</reference>
<accession>A0A8X8VWQ4</accession>
<dbReference type="AlphaFoldDB" id="A0A8X8VWQ4"/>
<evidence type="ECO:0000256" key="1">
    <source>
        <dbReference type="SAM" id="MobiDB-lite"/>
    </source>
</evidence>
<sequence>MSSLSPRKLNPRRLPPPFATPQTLSDWLRPRLAADLFGSWGVKPGTKNVHNLWLEIAEGETDLADSIPPVRTVEVVVARIVRGDGKILIESHQELSNGDVRRRDRPLSEKMKPGESVEAALYRAVREELGLGTSVEIGTLGSRNRDENRGIVRLVPESYTKKVEERASASYPGLPARYVLHTVEAEVEGLPEGEFSTEEADEHGGLDEKAVSCKKHFWNSQLSTSAAHPLEAQHQPPGPLIALHLIGEGWGHGELEPDQRRTEEVGLPLALVEGGDGGFGSDSLAFVGGVEDELVVVDPELGVGVVGLEGDLDGGVEEGGWAREVELVDLGLLEGEVGL</sequence>
<reference evidence="2" key="1">
    <citation type="submission" date="2018-01" db="EMBL/GenBank/DDBJ databases">
        <authorList>
            <person name="Mao J.F."/>
        </authorList>
    </citation>
    <scope>NUCLEOTIDE SEQUENCE</scope>
    <source>
        <strain evidence="2">Huo1</strain>
        <tissue evidence="2">Leaf</tissue>
    </source>
</reference>
<proteinExistence type="predicted"/>
<dbReference type="PANTHER" id="PTHR36395">
    <property type="entry name" value="RING-H2 ZINC FINGER PROTEIN"/>
    <property type="match status" value="1"/>
</dbReference>
<organism evidence="2">
    <name type="scientific">Salvia splendens</name>
    <name type="common">Scarlet sage</name>
    <dbReference type="NCBI Taxonomy" id="180675"/>
    <lineage>
        <taxon>Eukaryota</taxon>
        <taxon>Viridiplantae</taxon>
        <taxon>Streptophyta</taxon>
        <taxon>Embryophyta</taxon>
        <taxon>Tracheophyta</taxon>
        <taxon>Spermatophyta</taxon>
        <taxon>Magnoliopsida</taxon>
        <taxon>eudicotyledons</taxon>
        <taxon>Gunneridae</taxon>
        <taxon>Pentapetalae</taxon>
        <taxon>asterids</taxon>
        <taxon>lamiids</taxon>
        <taxon>Lamiales</taxon>
        <taxon>Lamiaceae</taxon>
        <taxon>Nepetoideae</taxon>
        <taxon>Mentheae</taxon>
        <taxon>Salviinae</taxon>
        <taxon>Salvia</taxon>
        <taxon>Salvia subgen. Calosphace</taxon>
        <taxon>core Calosphace</taxon>
    </lineage>
</organism>
<comment type="caution">
    <text evidence="2">The sequence shown here is derived from an EMBL/GenBank/DDBJ whole genome shotgun (WGS) entry which is preliminary data.</text>
</comment>
<evidence type="ECO:0000313" key="3">
    <source>
        <dbReference type="Proteomes" id="UP000298416"/>
    </source>
</evidence>
<dbReference type="PANTHER" id="PTHR36395:SF1">
    <property type="entry name" value="RING-H2 ZINC FINGER PROTEIN"/>
    <property type="match status" value="1"/>
</dbReference>
<evidence type="ECO:0008006" key="4">
    <source>
        <dbReference type="Google" id="ProtNLM"/>
    </source>
</evidence>